<dbReference type="GO" id="GO:0005777">
    <property type="term" value="C:peroxisome"/>
    <property type="evidence" value="ECO:0007669"/>
    <property type="project" value="UniProtKB-SubCell"/>
</dbReference>
<keyword evidence="4 9" id="KW-1133">Transmembrane helix</keyword>
<organism evidence="12 13">
    <name type="scientific">Geotrypetes seraphini</name>
    <name type="common">Gaboon caecilian</name>
    <name type="synonym">Caecilia seraphini</name>
    <dbReference type="NCBI Taxonomy" id="260995"/>
    <lineage>
        <taxon>Eukaryota</taxon>
        <taxon>Metazoa</taxon>
        <taxon>Chordata</taxon>
        <taxon>Craniata</taxon>
        <taxon>Vertebrata</taxon>
        <taxon>Euteleostomi</taxon>
        <taxon>Amphibia</taxon>
        <taxon>Gymnophiona</taxon>
        <taxon>Geotrypetes</taxon>
    </lineage>
</organism>
<dbReference type="GeneID" id="117360779"/>
<dbReference type="PANTHER" id="PTHR16501">
    <property type="entry name" value="TRANSPORT AND GOLGI ORGANIZATION PROTEIN 11"/>
    <property type="match status" value="1"/>
</dbReference>
<proteinExistence type="inferred from homology"/>
<gene>
    <name evidence="13" type="primary">LOC117360779</name>
</gene>
<evidence type="ECO:0000256" key="7">
    <source>
        <dbReference type="ARBA" id="ARBA00023136"/>
    </source>
</evidence>
<evidence type="ECO:0000256" key="5">
    <source>
        <dbReference type="ARBA" id="ARBA00023054"/>
    </source>
</evidence>
<evidence type="ECO:0000313" key="12">
    <source>
        <dbReference type="Proteomes" id="UP000515159"/>
    </source>
</evidence>
<reference evidence="13" key="1">
    <citation type="submission" date="2025-08" db="UniProtKB">
        <authorList>
            <consortium name="RefSeq"/>
        </authorList>
    </citation>
    <scope>IDENTIFICATION</scope>
</reference>
<dbReference type="GO" id="GO:0005741">
    <property type="term" value="C:mitochondrial outer membrane"/>
    <property type="evidence" value="ECO:0007669"/>
    <property type="project" value="UniProtKB-SubCell"/>
</dbReference>
<dbReference type="AlphaFoldDB" id="A0A6P8QUN7"/>
<dbReference type="PANTHER" id="PTHR16501:SF16">
    <property type="entry name" value="MITOCHONDRIAL FISSION FACTOR"/>
    <property type="match status" value="1"/>
</dbReference>
<dbReference type="GO" id="GO:0006626">
    <property type="term" value="P:protein targeting to mitochondrion"/>
    <property type="evidence" value="ECO:0007669"/>
    <property type="project" value="TreeGrafter"/>
</dbReference>
<feature type="transmembrane region" description="Helical" evidence="9">
    <location>
        <begin position="308"/>
        <end position="326"/>
    </location>
</feature>
<evidence type="ECO:0000256" key="6">
    <source>
        <dbReference type="ARBA" id="ARBA00023128"/>
    </source>
</evidence>
<dbReference type="GO" id="GO:0000266">
    <property type="term" value="P:mitochondrial fission"/>
    <property type="evidence" value="ECO:0007669"/>
    <property type="project" value="UniProtKB-UniRule"/>
</dbReference>
<evidence type="ECO:0000256" key="1">
    <source>
        <dbReference type="ARBA" id="ARBA00009806"/>
    </source>
</evidence>
<dbReference type="RefSeq" id="XP_033801014.1">
    <property type="nucleotide sequence ID" value="XM_033945123.1"/>
</dbReference>
<keyword evidence="12" id="KW-1185">Reference proteome</keyword>
<dbReference type="Proteomes" id="UP000515159">
    <property type="component" value="Chromosome 5"/>
</dbReference>
<keyword evidence="6 9" id="KW-0496">Mitochondrion</keyword>
<dbReference type="GO" id="GO:0090141">
    <property type="term" value="P:positive regulation of mitochondrial fission"/>
    <property type="evidence" value="ECO:0007669"/>
    <property type="project" value="UniProtKB-UniRule"/>
</dbReference>
<feature type="compositionally biased region" description="Basic residues" evidence="10">
    <location>
        <begin position="174"/>
        <end position="185"/>
    </location>
</feature>
<keyword evidence="7 9" id="KW-0472">Membrane</keyword>
<keyword evidence="3 9" id="KW-1000">Mitochondrion outer membrane</keyword>
<sequence>MSCEFLASEVWNEIGFPPAVFAKEVTATCLPSPQGDGFESDLLKRGSILFLSASLKMTAWEPVDVDLSRIQCDLGFMEAINQSMQVPSRLKVADESIQQDDAEMKDDPSPSFQMHIPDRISLVGMADVSMRPFLLDEMQEKSLVHAYDAIDHSTIQPAEPPFLKVSTKFGMQMHQRKASQNKSKRERSGNEHNPLNVHTVDQPHYRQENHPTSVPHFPSFTQNGKIYSLQNVCRTVRFLGCLLSHRLQESLHSPPLPSLQEVRSESSDGRVEETGMLEVAAMRKQLNIISGRLQILEEERISMHQKEVVIFSVMLTACFINIWLWLRR</sequence>
<evidence type="ECO:0000313" key="13">
    <source>
        <dbReference type="RefSeq" id="XP_033801014.1"/>
    </source>
</evidence>
<evidence type="ECO:0000259" key="11">
    <source>
        <dbReference type="Pfam" id="PF05644"/>
    </source>
</evidence>
<comment type="similarity">
    <text evidence="1 9">Belongs to the Tango11 family.</text>
</comment>
<protein>
    <recommendedName>
        <fullName evidence="9">Mitochondrial fission factor</fullName>
    </recommendedName>
</protein>
<dbReference type="Pfam" id="PF05644">
    <property type="entry name" value="Miff"/>
    <property type="match status" value="1"/>
</dbReference>
<accession>A0A6P8QUN7</accession>
<keyword evidence="8 9" id="KW-0576">Peroxisome</keyword>
<dbReference type="GO" id="GO:0090314">
    <property type="term" value="P:positive regulation of protein targeting to membrane"/>
    <property type="evidence" value="ECO:0007669"/>
    <property type="project" value="UniProtKB-UniRule"/>
</dbReference>
<comment type="subcellular location">
    <subcellularLocation>
        <location evidence="9">Mitochondrion outer membrane</location>
        <topology evidence="9">Single-pass type IV membrane protein</topology>
    </subcellularLocation>
    <subcellularLocation>
        <location evidence="9">Peroxisome</location>
    </subcellularLocation>
</comment>
<evidence type="ECO:0000256" key="3">
    <source>
        <dbReference type="ARBA" id="ARBA00022787"/>
    </source>
</evidence>
<dbReference type="InterPro" id="IPR039433">
    <property type="entry name" value="Mff-like_dom"/>
</dbReference>
<name>A0A6P8QUN7_GEOSA</name>
<keyword evidence="2 9" id="KW-0812">Transmembrane</keyword>
<evidence type="ECO:0000256" key="8">
    <source>
        <dbReference type="ARBA" id="ARBA00023140"/>
    </source>
</evidence>
<dbReference type="InterPro" id="IPR008518">
    <property type="entry name" value="Mff/Tango-11"/>
</dbReference>
<feature type="region of interest" description="Disordered" evidence="10">
    <location>
        <begin position="173"/>
        <end position="198"/>
    </location>
</feature>
<comment type="function">
    <text evidence="9">Plays a role in mitochondrial and peroxisomal fission. Promotes the recruitment and association of the fission mediator dynamin-related protein 1 (DNM1L) to the mitochondrial surface.</text>
</comment>
<evidence type="ECO:0000256" key="4">
    <source>
        <dbReference type="ARBA" id="ARBA00022989"/>
    </source>
</evidence>
<evidence type="ECO:0000256" key="2">
    <source>
        <dbReference type="ARBA" id="ARBA00022692"/>
    </source>
</evidence>
<evidence type="ECO:0000256" key="9">
    <source>
        <dbReference type="RuleBase" id="RU368040"/>
    </source>
</evidence>
<feature type="domain" description="Mff-like" evidence="11">
    <location>
        <begin position="66"/>
        <end position="328"/>
    </location>
</feature>
<evidence type="ECO:0000256" key="10">
    <source>
        <dbReference type="SAM" id="MobiDB-lite"/>
    </source>
</evidence>
<keyword evidence="5" id="KW-0175">Coiled coil</keyword>